<dbReference type="GO" id="GO:0005524">
    <property type="term" value="F:ATP binding"/>
    <property type="evidence" value="ECO:0007669"/>
    <property type="project" value="UniProtKB-KW"/>
</dbReference>
<dbReference type="InterPro" id="IPR036097">
    <property type="entry name" value="HisK_dim/P_sf"/>
</dbReference>
<comment type="catalytic activity">
    <reaction evidence="1">
        <text>ATP + protein L-histidine = ADP + protein N-phospho-L-histidine.</text>
        <dbReference type="EC" id="2.7.13.3"/>
    </reaction>
</comment>
<dbReference type="Pfam" id="PF00672">
    <property type="entry name" value="HAMP"/>
    <property type="match status" value="1"/>
</dbReference>
<dbReference type="InterPro" id="IPR004358">
    <property type="entry name" value="Sig_transdc_His_kin-like_C"/>
</dbReference>
<evidence type="ECO:0000256" key="7">
    <source>
        <dbReference type="ARBA" id="ARBA00022692"/>
    </source>
</evidence>
<proteinExistence type="predicted"/>
<evidence type="ECO:0000313" key="17">
    <source>
        <dbReference type="EMBL" id="WEA44437.1"/>
    </source>
</evidence>
<evidence type="ECO:0000313" key="18">
    <source>
        <dbReference type="Proteomes" id="UP001220217"/>
    </source>
</evidence>
<dbReference type="SMART" id="SM00387">
    <property type="entry name" value="HATPase_c"/>
    <property type="match status" value="1"/>
</dbReference>
<dbReference type="Gene3D" id="1.10.287.130">
    <property type="match status" value="1"/>
</dbReference>
<evidence type="ECO:0000256" key="3">
    <source>
        <dbReference type="ARBA" id="ARBA00012438"/>
    </source>
</evidence>
<feature type="transmembrane region" description="Helical" evidence="14">
    <location>
        <begin position="180"/>
        <end position="201"/>
    </location>
</feature>
<dbReference type="SUPFAM" id="SSF47384">
    <property type="entry name" value="Homodimeric domain of signal transducing histidine kinase"/>
    <property type="match status" value="1"/>
</dbReference>
<name>A0ABD7WW82_PRIAR</name>
<dbReference type="Gene3D" id="6.10.340.10">
    <property type="match status" value="1"/>
</dbReference>
<dbReference type="PANTHER" id="PTHR45528:SF1">
    <property type="entry name" value="SENSOR HISTIDINE KINASE CPXA"/>
    <property type="match status" value="1"/>
</dbReference>
<dbReference type="GO" id="GO:0000160">
    <property type="term" value="P:phosphorelay signal transduction system"/>
    <property type="evidence" value="ECO:0007669"/>
    <property type="project" value="UniProtKB-KW"/>
</dbReference>
<evidence type="ECO:0000256" key="2">
    <source>
        <dbReference type="ARBA" id="ARBA00004651"/>
    </source>
</evidence>
<evidence type="ECO:0000256" key="14">
    <source>
        <dbReference type="SAM" id="Phobius"/>
    </source>
</evidence>
<dbReference type="InterPro" id="IPR003660">
    <property type="entry name" value="HAMP_dom"/>
</dbReference>
<evidence type="ECO:0000256" key="10">
    <source>
        <dbReference type="ARBA" id="ARBA00022840"/>
    </source>
</evidence>
<dbReference type="CDD" id="cd00075">
    <property type="entry name" value="HATPase"/>
    <property type="match status" value="1"/>
</dbReference>
<dbReference type="InterPro" id="IPR003594">
    <property type="entry name" value="HATPase_dom"/>
</dbReference>
<organism evidence="17 18">
    <name type="scientific">Priestia aryabhattai</name>
    <name type="common">Bacillus aryabhattai</name>
    <dbReference type="NCBI Taxonomy" id="412384"/>
    <lineage>
        <taxon>Bacteria</taxon>
        <taxon>Bacillati</taxon>
        <taxon>Bacillota</taxon>
        <taxon>Bacilli</taxon>
        <taxon>Bacillales</taxon>
        <taxon>Bacillaceae</taxon>
        <taxon>Priestia</taxon>
    </lineage>
</organism>
<comment type="subcellular location">
    <subcellularLocation>
        <location evidence="2">Cell membrane</location>
        <topology evidence="2">Multi-pass membrane protein</topology>
    </subcellularLocation>
</comment>
<keyword evidence="4" id="KW-1003">Cell membrane</keyword>
<keyword evidence="7 14" id="KW-0812">Transmembrane</keyword>
<dbReference type="SUPFAM" id="SSF55874">
    <property type="entry name" value="ATPase domain of HSP90 chaperone/DNA topoisomerase II/histidine kinase"/>
    <property type="match status" value="1"/>
</dbReference>
<evidence type="ECO:0000259" key="15">
    <source>
        <dbReference type="PROSITE" id="PS50109"/>
    </source>
</evidence>
<dbReference type="PANTHER" id="PTHR45528">
    <property type="entry name" value="SENSOR HISTIDINE KINASE CPXA"/>
    <property type="match status" value="1"/>
</dbReference>
<evidence type="ECO:0000256" key="1">
    <source>
        <dbReference type="ARBA" id="ARBA00000085"/>
    </source>
</evidence>
<feature type="domain" description="HAMP" evidence="16">
    <location>
        <begin position="202"/>
        <end position="255"/>
    </location>
</feature>
<dbReference type="Proteomes" id="UP001220217">
    <property type="component" value="Chromosome"/>
</dbReference>
<dbReference type="Pfam" id="PF00512">
    <property type="entry name" value="HisKA"/>
    <property type="match status" value="1"/>
</dbReference>
<evidence type="ECO:0000256" key="5">
    <source>
        <dbReference type="ARBA" id="ARBA00022553"/>
    </source>
</evidence>
<dbReference type="FunFam" id="3.30.565.10:FF:000006">
    <property type="entry name" value="Sensor histidine kinase WalK"/>
    <property type="match status" value="1"/>
</dbReference>
<keyword evidence="9 17" id="KW-0418">Kinase</keyword>
<dbReference type="AlphaFoldDB" id="A0ABD7WW82"/>
<dbReference type="RefSeq" id="WP_275036644.1">
    <property type="nucleotide sequence ID" value="NZ_CP118718.1"/>
</dbReference>
<keyword evidence="5" id="KW-0597">Phosphoprotein</keyword>
<evidence type="ECO:0000256" key="13">
    <source>
        <dbReference type="ARBA" id="ARBA00023136"/>
    </source>
</evidence>
<dbReference type="InterPro" id="IPR005467">
    <property type="entry name" value="His_kinase_dom"/>
</dbReference>
<sequence>MKYKRFFPLNSLRLQLLFRSLLVILSLLILIGLFQYVFMKQFIYTNKIRSIEDQIHLIPDDVWKHDIETSQNVKESRPMVYFPGVNITFINFINQKITFLRLARDSHHSYFPRLSASTYKQVMKNINQPENTMSTVKKIDGHQEQVIVLKPIVFDGEIQGVIQINTPTESLRDLLIRQMMIFLMLSLTAMTIAFFVFSSVLKRTLIPLFTTTKKVEHINAGSLHDRLPVNQGQIEMDRLSLSINEMLERLEKAFKAETEAKEQMRRFVADASHELRTPLTSIHGFLEVLLRGANSNPEQLNDALKSMYGESKRLRKLIQDLLLLAQLDQLPPFQKECCFVDELILDMKPQLMLLAGNRNVLFDFPSRLPSEINKDQFKQVILNLFSNAVQHTNPNTGVIQVIGKTNEKELSLTILDNGHGIPQEHLPHLFERFYKADASRSRAYGGAGLGLAISASIIELHGGKIRVESKLNAGTAFEIVLPLT</sequence>
<keyword evidence="10" id="KW-0067">ATP-binding</keyword>
<keyword evidence="8" id="KW-0547">Nucleotide-binding</keyword>
<evidence type="ECO:0000256" key="8">
    <source>
        <dbReference type="ARBA" id="ARBA00022741"/>
    </source>
</evidence>
<dbReference type="Pfam" id="PF02518">
    <property type="entry name" value="HATPase_c"/>
    <property type="match status" value="1"/>
</dbReference>
<feature type="domain" description="Histidine kinase" evidence="15">
    <location>
        <begin position="270"/>
        <end position="484"/>
    </location>
</feature>
<protein>
    <recommendedName>
        <fullName evidence="3">histidine kinase</fullName>
        <ecNumber evidence="3">2.7.13.3</ecNumber>
    </recommendedName>
</protein>
<keyword evidence="13 14" id="KW-0472">Membrane</keyword>
<evidence type="ECO:0000256" key="9">
    <source>
        <dbReference type="ARBA" id="ARBA00022777"/>
    </source>
</evidence>
<dbReference type="InterPro" id="IPR050398">
    <property type="entry name" value="HssS/ArlS-like"/>
</dbReference>
<dbReference type="EC" id="2.7.13.3" evidence="3"/>
<keyword evidence="6" id="KW-0808">Transferase</keyword>
<evidence type="ECO:0000256" key="6">
    <source>
        <dbReference type="ARBA" id="ARBA00022679"/>
    </source>
</evidence>
<dbReference type="InterPro" id="IPR036890">
    <property type="entry name" value="HATPase_C_sf"/>
</dbReference>
<feature type="transmembrane region" description="Helical" evidence="14">
    <location>
        <begin position="20"/>
        <end position="39"/>
    </location>
</feature>
<evidence type="ECO:0000259" key="16">
    <source>
        <dbReference type="PROSITE" id="PS50885"/>
    </source>
</evidence>
<dbReference type="CDD" id="cd06225">
    <property type="entry name" value="HAMP"/>
    <property type="match status" value="1"/>
</dbReference>
<dbReference type="Gene3D" id="3.30.565.10">
    <property type="entry name" value="Histidine kinase-like ATPase, C-terminal domain"/>
    <property type="match status" value="1"/>
</dbReference>
<dbReference type="EMBL" id="CP118718">
    <property type="protein sequence ID" value="WEA44437.1"/>
    <property type="molecule type" value="Genomic_DNA"/>
</dbReference>
<dbReference type="FunFam" id="1.10.287.130:FF:000001">
    <property type="entry name" value="Two-component sensor histidine kinase"/>
    <property type="match status" value="1"/>
</dbReference>
<dbReference type="InterPro" id="IPR003661">
    <property type="entry name" value="HisK_dim/P_dom"/>
</dbReference>
<reference evidence="17 18" key="1">
    <citation type="submission" date="2023-02" db="EMBL/GenBank/DDBJ databases">
        <title>Complete genome sequence of Priestia aryabhattai G5MAi6, a methanol-tolerant strain isolated from tap water in Hong Kong.</title>
        <authorList>
            <person name="Leung K.M."/>
            <person name="Lai G.K.K."/>
            <person name="Griffin S.D.J."/>
        </authorList>
    </citation>
    <scope>NUCLEOTIDE SEQUENCE [LARGE SCALE GENOMIC DNA]</scope>
    <source>
        <strain evidence="17 18">G5MAi6</strain>
    </source>
</reference>
<dbReference type="PRINTS" id="PR00344">
    <property type="entry name" value="BCTRLSENSOR"/>
</dbReference>
<accession>A0ABD7WW82</accession>
<keyword evidence="12" id="KW-0902">Two-component regulatory system</keyword>
<dbReference type="GO" id="GO:0004673">
    <property type="term" value="F:protein histidine kinase activity"/>
    <property type="evidence" value="ECO:0007669"/>
    <property type="project" value="UniProtKB-EC"/>
</dbReference>
<evidence type="ECO:0000256" key="4">
    <source>
        <dbReference type="ARBA" id="ARBA00022475"/>
    </source>
</evidence>
<dbReference type="GO" id="GO:0005886">
    <property type="term" value="C:plasma membrane"/>
    <property type="evidence" value="ECO:0007669"/>
    <property type="project" value="UniProtKB-SubCell"/>
</dbReference>
<evidence type="ECO:0000256" key="12">
    <source>
        <dbReference type="ARBA" id="ARBA00023012"/>
    </source>
</evidence>
<gene>
    <name evidence="17" type="ORF">PWO00_27120</name>
</gene>
<dbReference type="SMART" id="SM00388">
    <property type="entry name" value="HisKA"/>
    <property type="match status" value="1"/>
</dbReference>
<dbReference type="CDD" id="cd00082">
    <property type="entry name" value="HisKA"/>
    <property type="match status" value="1"/>
</dbReference>
<dbReference type="PROSITE" id="PS50885">
    <property type="entry name" value="HAMP"/>
    <property type="match status" value="1"/>
</dbReference>
<keyword evidence="11 14" id="KW-1133">Transmembrane helix</keyword>
<evidence type="ECO:0000256" key="11">
    <source>
        <dbReference type="ARBA" id="ARBA00022989"/>
    </source>
</evidence>
<dbReference type="PROSITE" id="PS50109">
    <property type="entry name" value="HIS_KIN"/>
    <property type="match status" value="1"/>
</dbReference>